<dbReference type="CDD" id="cd05782">
    <property type="entry name" value="DNA_polB_like1_exo"/>
    <property type="match status" value="1"/>
</dbReference>
<dbReference type="RefSeq" id="WP_109952776.1">
    <property type="nucleotide sequence ID" value="NZ_CP029551.1"/>
</dbReference>
<dbReference type="Proteomes" id="UP000246058">
    <property type="component" value="Chromosome"/>
</dbReference>
<proteinExistence type="predicted"/>
<dbReference type="InterPro" id="IPR036397">
    <property type="entry name" value="RNaseH_sf"/>
</dbReference>
<dbReference type="InterPro" id="IPR012337">
    <property type="entry name" value="RNaseH-like_sf"/>
</dbReference>
<evidence type="ECO:0000259" key="2">
    <source>
        <dbReference type="Pfam" id="PF10108"/>
    </source>
</evidence>
<keyword evidence="3" id="KW-0540">Nuclease</keyword>
<evidence type="ECO:0000313" key="3">
    <source>
        <dbReference type="EMBL" id="AWN37710.1"/>
    </source>
</evidence>
<dbReference type="AlphaFoldDB" id="A0A2U8VWP8"/>
<keyword evidence="3" id="KW-0269">Exonuclease</keyword>
<sequence>MLDQHRGGTQPRLPGVARPAGRHGPGVLSSDPARGRQHPHSGASRTSMRSHNGEEHPNDTLLMLDVETVPDPALMPGDWPADRFPKPLWHKVVAISVVEAAVGRDPGTRSETYEVRSCRSGGEPDWDEVRLLRAFWKLFEGARHRVVTWNGRAFDMPVILARSLVHGLSAPAWFQRGTRWANYGQRHAQEWHLDLMDAMSSFGAAPRLTLEEAAAAVGAPGKMGEHGSCVADLVSRGEIARVRAYCETDVANLFVVFLRWAHLTGRVDAGSHDEAIDGLLRRLDEDGAERPHLAAFAREWRSNAERVPPYVGRRSQDGLRPRGG</sequence>
<reference evidence="3 4" key="1">
    <citation type="submission" date="2018-05" db="EMBL/GenBank/DDBJ databases">
        <title>Complete Genome Sequence of Methylobacterium sp. 17Sr1-43.</title>
        <authorList>
            <person name="Srinivasan S."/>
        </authorList>
    </citation>
    <scope>NUCLEOTIDE SEQUENCE [LARGE SCALE GENOMIC DNA]</scope>
    <source>
        <strain evidence="3 4">17Sr1-43</strain>
    </source>
</reference>
<keyword evidence="4" id="KW-1185">Reference proteome</keyword>
<dbReference type="SUPFAM" id="SSF53098">
    <property type="entry name" value="Ribonuclease H-like"/>
    <property type="match status" value="1"/>
</dbReference>
<dbReference type="OrthoDB" id="13288at2"/>
<feature type="region of interest" description="Disordered" evidence="1">
    <location>
        <begin position="1"/>
        <end position="57"/>
    </location>
</feature>
<dbReference type="EMBL" id="CP029551">
    <property type="protein sequence ID" value="AWN37710.1"/>
    <property type="molecule type" value="Genomic_DNA"/>
</dbReference>
<organism evidence="3 4">
    <name type="scientific">Methylobacterium radiodurans</name>
    <dbReference type="NCBI Taxonomy" id="2202828"/>
    <lineage>
        <taxon>Bacteria</taxon>
        <taxon>Pseudomonadati</taxon>
        <taxon>Pseudomonadota</taxon>
        <taxon>Alphaproteobacteria</taxon>
        <taxon>Hyphomicrobiales</taxon>
        <taxon>Methylobacteriaceae</taxon>
        <taxon>Methylobacterium</taxon>
    </lineage>
</organism>
<name>A0A2U8VWP8_9HYPH</name>
<dbReference type="Gene3D" id="3.30.420.10">
    <property type="entry name" value="Ribonuclease H-like superfamily/Ribonuclease H"/>
    <property type="match status" value="1"/>
</dbReference>
<gene>
    <name evidence="3" type="ORF">DK427_19895</name>
</gene>
<evidence type="ECO:0000256" key="1">
    <source>
        <dbReference type="SAM" id="MobiDB-lite"/>
    </source>
</evidence>
<dbReference type="Pfam" id="PF10108">
    <property type="entry name" value="DNA_pol_B_exo2"/>
    <property type="match status" value="1"/>
</dbReference>
<protein>
    <submittedName>
        <fullName evidence="3">3'-5' exonuclease</fullName>
    </submittedName>
</protein>
<dbReference type="GO" id="GO:0004527">
    <property type="term" value="F:exonuclease activity"/>
    <property type="evidence" value="ECO:0007669"/>
    <property type="project" value="UniProtKB-KW"/>
</dbReference>
<evidence type="ECO:0000313" key="4">
    <source>
        <dbReference type="Proteomes" id="UP000246058"/>
    </source>
</evidence>
<keyword evidence="3" id="KW-0378">Hydrolase</keyword>
<dbReference type="KEGG" id="meti:DK427_19895"/>
<accession>A0A2U8VWP8</accession>
<feature type="domain" description="Predicted 3'-5' exonuclease PolB-like" evidence="2">
    <location>
        <begin position="84"/>
        <end position="300"/>
    </location>
</feature>
<dbReference type="InterPro" id="IPR019288">
    <property type="entry name" value="3'-5'_exonuclease_PolB-like"/>
</dbReference>
<dbReference type="GO" id="GO:0003676">
    <property type="term" value="F:nucleic acid binding"/>
    <property type="evidence" value="ECO:0007669"/>
    <property type="project" value="InterPro"/>
</dbReference>